<evidence type="ECO:0000313" key="3">
    <source>
        <dbReference type="Proteomes" id="UP000296049"/>
    </source>
</evidence>
<feature type="region of interest" description="Disordered" evidence="1">
    <location>
        <begin position="143"/>
        <end position="184"/>
    </location>
</feature>
<protein>
    <submittedName>
        <fullName evidence="2">Uncharacterized protein</fullName>
    </submittedName>
</protein>
<gene>
    <name evidence="2" type="ORF">Anapl_05344</name>
</gene>
<feature type="compositionally biased region" description="Basic and acidic residues" evidence="1">
    <location>
        <begin position="152"/>
        <end position="167"/>
    </location>
</feature>
<proteinExistence type="predicted"/>
<dbReference type="AlphaFoldDB" id="R0K046"/>
<accession>R0K046</accession>
<name>R0K046_ANAPL</name>
<evidence type="ECO:0000313" key="2">
    <source>
        <dbReference type="EMBL" id="EOB02952.1"/>
    </source>
</evidence>
<feature type="region of interest" description="Disordered" evidence="1">
    <location>
        <begin position="51"/>
        <end position="94"/>
    </location>
</feature>
<evidence type="ECO:0000256" key="1">
    <source>
        <dbReference type="SAM" id="MobiDB-lite"/>
    </source>
</evidence>
<reference evidence="3" key="1">
    <citation type="journal article" date="2013" name="Nat. Genet.">
        <title>The duck genome and transcriptome provide insight into an avian influenza virus reservoir species.</title>
        <authorList>
            <person name="Huang Y."/>
            <person name="Li Y."/>
            <person name="Burt D.W."/>
            <person name="Chen H."/>
            <person name="Zhang Y."/>
            <person name="Qian W."/>
            <person name="Kim H."/>
            <person name="Gan S."/>
            <person name="Zhao Y."/>
            <person name="Li J."/>
            <person name="Yi K."/>
            <person name="Feng H."/>
            <person name="Zhu P."/>
            <person name="Li B."/>
            <person name="Liu Q."/>
            <person name="Fairley S."/>
            <person name="Magor K.E."/>
            <person name="Du Z."/>
            <person name="Hu X."/>
            <person name="Goodman L."/>
            <person name="Tafer H."/>
            <person name="Vignal A."/>
            <person name="Lee T."/>
            <person name="Kim K.W."/>
            <person name="Sheng Z."/>
            <person name="An Y."/>
            <person name="Searle S."/>
            <person name="Herrero J."/>
            <person name="Groenen M.A."/>
            <person name="Crooijmans R.P."/>
            <person name="Faraut T."/>
            <person name="Cai Q."/>
            <person name="Webster R.G."/>
            <person name="Aldridge J.R."/>
            <person name="Warren W.C."/>
            <person name="Bartschat S."/>
            <person name="Kehr S."/>
            <person name="Marz M."/>
            <person name="Stadler P.F."/>
            <person name="Smith J."/>
            <person name="Kraus R.H."/>
            <person name="Zhao Y."/>
            <person name="Ren L."/>
            <person name="Fei J."/>
            <person name="Morisson M."/>
            <person name="Kaiser P."/>
            <person name="Griffin D.K."/>
            <person name="Rao M."/>
            <person name="Pitel F."/>
            <person name="Wang J."/>
            <person name="Li N."/>
        </authorList>
    </citation>
    <scope>NUCLEOTIDE SEQUENCE [LARGE SCALE GENOMIC DNA]</scope>
</reference>
<organism evidence="2 3">
    <name type="scientific">Anas platyrhynchos</name>
    <name type="common">Mallard</name>
    <name type="synonym">Anas boschas</name>
    <dbReference type="NCBI Taxonomy" id="8839"/>
    <lineage>
        <taxon>Eukaryota</taxon>
        <taxon>Metazoa</taxon>
        <taxon>Chordata</taxon>
        <taxon>Craniata</taxon>
        <taxon>Vertebrata</taxon>
        <taxon>Euteleostomi</taxon>
        <taxon>Archelosauria</taxon>
        <taxon>Archosauria</taxon>
        <taxon>Dinosauria</taxon>
        <taxon>Saurischia</taxon>
        <taxon>Theropoda</taxon>
        <taxon>Coelurosauria</taxon>
        <taxon>Aves</taxon>
        <taxon>Neognathae</taxon>
        <taxon>Galloanserae</taxon>
        <taxon>Anseriformes</taxon>
        <taxon>Anatidae</taxon>
        <taxon>Anatinae</taxon>
        <taxon>Anas</taxon>
    </lineage>
</organism>
<dbReference type="Proteomes" id="UP000296049">
    <property type="component" value="Unassembled WGS sequence"/>
</dbReference>
<keyword evidence="3" id="KW-1185">Reference proteome</keyword>
<dbReference type="EMBL" id="KB742907">
    <property type="protein sequence ID" value="EOB02952.1"/>
    <property type="molecule type" value="Genomic_DNA"/>
</dbReference>
<sequence length="454" mass="49708">MQALHEQNQTSGSYSFGTYRKLLKRRDATCCIALLAGDTVMDPTATYVAGSGGGAGSEGRRGGDAPSRPPASGHGRGGTGSGPTALGYPILHSGEGPAHHWASPWLVTEAQSGQKGPRLTEVAAAETEALRGKRIVGFCKAPEISGRRKHKTENGKPQGKDKRKDNGIKGIPQMKKEQGPVWGQRSKDDLQKCTVFLALTLNNDLVTIDFTKQIDLSKQKTLPISLCSCLYNTGIKISIPKMTPKAHFHRLLFHTDCCNLGTHVRRFKSTDVFFQKQLTIAVQWFASAQFPKKCTGLVEGPVQDGTTFSKYLLKTHGKRLLHWQLALLNRCAEESMRVSNALEKLSTSYGSKQEGRGGGEAIRFYKHPLLSDLEAERSSDLAGIPDHENASSKTIRIYTNQKSSFLLTRPQSQAEHVCYRCMGGPHLPFFLAAVQRGSSSHLSKEHKNQTGLLQ</sequence>